<dbReference type="AlphaFoldDB" id="A0A3P6RU10"/>
<feature type="compositionally biased region" description="Polar residues" evidence="1">
    <location>
        <begin position="22"/>
        <end position="46"/>
    </location>
</feature>
<dbReference type="EMBL" id="UYRV01013492">
    <property type="protein sequence ID" value="VDK59653.1"/>
    <property type="molecule type" value="Genomic_DNA"/>
</dbReference>
<proteinExistence type="predicted"/>
<reference evidence="2 3" key="1">
    <citation type="submission" date="2018-11" db="EMBL/GenBank/DDBJ databases">
        <authorList>
            <consortium name="Pathogen Informatics"/>
        </authorList>
    </citation>
    <scope>NUCLEOTIDE SEQUENCE [LARGE SCALE GENOMIC DNA]</scope>
</reference>
<name>A0A3P6RU10_CYLGO</name>
<feature type="region of interest" description="Disordered" evidence="1">
    <location>
        <begin position="139"/>
        <end position="221"/>
    </location>
</feature>
<sequence>MAHKDASQMSHSSGATERCENARSNTDVPTISDSTFMDCPSSSSLENPVLPAKSGDLASPADVTSRTSRLALSPLKMNRSFSTREEKLNESFGSQKLVIVDDVTMESSEESVGLLEKENALYSPLKLVPDAEGRVIKQSGGYLKENSPEVGSTRSGSGSTASHEVADIHNDIASASTQSDDNVLEKDVNSLKLTDSRDVPSKRARLESTGPEKAKASFLIK</sequence>
<protein>
    <submittedName>
        <fullName evidence="2">Uncharacterized protein</fullName>
    </submittedName>
</protein>
<organism evidence="2 3">
    <name type="scientific">Cylicostephanus goldi</name>
    <name type="common">Nematode worm</name>
    <dbReference type="NCBI Taxonomy" id="71465"/>
    <lineage>
        <taxon>Eukaryota</taxon>
        <taxon>Metazoa</taxon>
        <taxon>Ecdysozoa</taxon>
        <taxon>Nematoda</taxon>
        <taxon>Chromadorea</taxon>
        <taxon>Rhabditida</taxon>
        <taxon>Rhabditina</taxon>
        <taxon>Rhabditomorpha</taxon>
        <taxon>Strongyloidea</taxon>
        <taxon>Strongylidae</taxon>
        <taxon>Cylicostephanus</taxon>
    </lineage>
</organism>
<feature type="non-terminal residue" evidence="2">
    <location>
        <position position="221"/>
    </location>
</feature>
<evidence type="ECO:0000256" key="1">
    <source>
        <dbReference type="SAM" id="MobiDB-lite"/>
    </source>
</evidence>
<feature type="region of interest" description="Disordered" evidence="1">
    <location>
        <begin position="1"/>
        <end position="65"/>
    </location>
</feature>
<dbReference type="Proteomes" id="UP000271889">
    <property type="component" value="Unassembled WGS sequence"/>
</dbReference>
<evidence type="ECO:0000313" key="3">
    <source>
        <dbReference type="Proteomes" id="UP000271889"/>
    </source>
</evidence>
<accession>A0A3P6RU10</accession>
<keyword evidence="3" id="KW-1185">Reference proteome</keyword>
<evidence type="ECO:0000313" key="2">
    <source>
        <dbReference type="EMBL" id="VDK59653.1"/>
    </source>
</evidence>
<feature type="compositionally biased region" description="Basic and acidic residues" evidence="1">
    <location>
        <begin position="183"/>
        <end position="215"/>
    </location>
</feature>
<gene>
    <name evidence="2" type="ORF">CGOC_LOCUS4737</name>
</gene>
<feature type="compositionally biased region" description="Low complexity" evidence="1">
    <location>
        <begin position="151"/>
        <end position="162"/>
    </location>
</feature>
<dbReference type="OrthoDB" id="10627540at2759"/>